<keyword evidence="2" id="KW-0732">Signal</keyword>
<comment type="caution">
    <text evidence="4">The sequence shown here is derived from an EMBL/GenBank/DDBJ whole genome shotgun (WGS) entry which is preliminary data.</text>
</comment>
<evidence type="ECO:0008006" key="7">
    <source>
        <dbReference type="Google" id="ProtNLM"/>
    </source>
</evidence>
<keyword evidence="6" id="KW-1185">Reference proteome</keyword>
<dbReference type="Proteomes" id="UP000651837">
    <property type="component" value="Unassembled WGS sequence"/>
</dbReference>
<reference evidence="3 6" key="2">
    <citation type="submission" date="2020-07" db="EMBL/GenBank/DDBJ databases">
        <title>The draft genome sequence of Maribacter polysiphoniae KCTC 22021.</title>
        <authorList>
            <person name="Mu L."/>
        </authorList>
    </citation>
    <scope>NUCLEOTIDE SEQUENCE [LARGE SCALE GENOMIC DNA]</scope>
    <source>
        <strain evidence="3 6">KCTC 22021</strain>
    </source>
</reference>
<evidence type="ECO:0000256" key="1">
    <source>
        <dbReference type="SAM" id="Coils"/>
    </source>
</evidence>
<evidence type="ECO:0000313" key="5">
    <source>
        <dbReference type="Proteomes" id="UP000245667"/>
    </source>
</evidence>
<protein>
    <recommendedName>
        <fullName evidence="7">Endosialidase-like protein</fullName>
    </recommendedName>
</protein>
<evidence type="ECO:0000313" key="4">
    <source>
        <dbReference type="EMBL" id="PWK22598.1"/>
    </source>
</evidence>
<dbReference type="AlphaFoldDB" id="A0A316DYT9"/>
<evidence type="ECO:0000256" key="2">
    <source>
        <dbReference type="SAM" id="SignalP"/>
    </source>
</evidence>
<name>A0A316DYT9_9FLAO</name>
<dbReference type="RefSeq" id="WP_146197846.1">
    <property type="nucleotide sequence ID" value="NZ_JACWLN010000006.1"/>
</dbReference>
<dbReference type="EMBL" id="QGGQ01000007">
    <property type="protein sequence ID" value="PWK22598.1"/>
    <property type="molecule type" value="Genomic_DNA"/>
</dbReference>
<dbReference type="OrthoDB" id="9808753at2"/>
<proteinExistence type="predicted"/>
<evidence type="ECO:0000313" key="3">
    <source>
        <dbReference type="EMBL" id="MBD1261605.1"/>
    </source>
</evidence>
<dbReference type="EMBL" id="JACWLN010000006">
    <property type="protein sequence ID" value="MBD1261605.1"/>
    <property type="molecule type" value="Genomic_DNA"/>
</dbReference>
<feature type="chain" id="PRO_5016399169" description="Endosialidase-like protein" evidence="2">
    <location>
        <begin position="20"/>
        <end position="329"/>
    </location>
</feature>
<feature type="signal peptide" evidence="2">
    <location>
        <begin position="1"/>
        <end position="19"/>
    </location>
</feature>
<gene>
    <name evidence="3" type="ORF">HZY62_13455</name>
    <name evidence="4" type="ORF">LX92_03073</name>
</gene>
<evidence type="ECO:0000313" key="6">
    <source>
        <dbReference type="Proteomes" id="UP000651837"/>
    </source>
</evidence>
<organism evidence="4 5">
    <name type="scientific">Maribacter polysiphoniae</name>
    <dbReference type="NCBI Taxonomy" id="429344"/>
    <lineage>
        <taxon>Bacteria</taxon>
        <taxon>Pseudomonadati</taxon>
        <taxon>Bacteroidota</taxon>
        <taxon>Flavobacteriia</taxon>
        <taxon>Flavobacteriales</taxon>
        <taxon>Flavobacteriaceae</taxon>
        <taxon>Maribacter</taxon>
    </lineage>
</organism>
<reference evidence="4 5" key="1">
    <citation type="submission" date="2018-05" db="EMBL/GenBank/DDBJ databases">
        <title>Genomic Encyclopedia of Archaeal and Bacterial Type Strains, Phase II (KMG-II): from individual species to whole genera.</title>
        <authorList>
            <person name="Goeker M."/>
        </authorList>
    </citation>
    <scope>NUCLEOTIDE SEQUENCE [LARGE SCALE GENOMIC DNA]</scope>
    <source>
        <strain evidence="4 5">DSM 23514</strain>
    </source>
</reference>
<keyword evidence="1" id="KW-0175">Coiled coil</keyword>
<accession>A0A316DYT9</accession>
<sequence>MKNLLLLITILFFGLDSQAQYSYNGSDKHTFTTTHGKLEIGPWNSSFGHIYTDRPKIIFNKPVYTTANTFSSYDNDLILQTEGNTRMVINDDTGRVGIGTSTPTNPLHITSTGRTGVRIGGPNNSSGAIADLIFSPVDAGIVGNSKYWYLSFRTDYWANTPGDLVFYSHNGASYTSPLILQSDGDVALVTGKGAARNGNVGIGTLSPDSKLTVKGKIHAEEIKVDLSVPAPDYVFKDDYNLRSLEETQIYIKENGHLPNIPTAKEMEENGVELGVMNMKLLEKIEELTLYTLEQQNRIRKLEKELDQKEQINLLFEERLHKIETSHKQD</sequence>
<dbReference type="Proteomes" id="UP000245667">
    <property type="component" value="Unassembled WGS sequence"/>
</dbReference>
<feature type="coiled-coil region" evidence="1">
    <location>
        <begin position="284"/>
        <end position="318"/>
    </location>
</feature>